<feature type="transmembrane region" description="Helical" evidence="2">
    <location>
        <begin position="82"/>
        <end position="102"/>
    </location>
</feature>
<feature type="transmembrane region" description="Helical" evidence="2">
    <location>
        <begin position="376"/>
        <end position="395"/>
    </location>
</feature>
<sequence>MAVGAGPADEGADDELPGTRRRSAPSVFKRALSIPDLRQSYGDPQVPIEEDWWELFFDLIFIGIADMLGEAVEVALEHPAPALVALTVLMTFVFALVWFDFTLYFNRFKVKNDLYTTSALFLYALSVVLMSVSIEDLRYGLNYRFCLFAAACQFSMVLIHLPICVRGSAREKRFALLRVVLFAIAIGLWGANAAQSTYIGQLVVTAVIIVYLFCVLFIVGDFGIRGRPLKFSLPYNVHHLCDRSYVLVLIFLGDIIVRLIRPPPYVMTWAHLAGLSLCFLICLTIKQLGHDCAPRTLDENALYASRTTGAVFLCLHMLLPITLVCLGVGFDEALQAIDGDTPSGKAVYLVTVSYVGVVVIFNAMRCLHQFQQRSTLVWILRIVVVVVMTAILLAFGDRLPVLGALGSISAVGSGLALVDRLGFDLPSHRNGLLST</sequence>
<proteinExistence type="predicted"/>
<keyword evidence="5" id="KW-1185">Reference proteome</keyword>
<feature type="transmembrane region" description="Helical" evidence="2">
    <location>
        <begin position="198"/>
        <end position="219"/>
    </location>
</feature>
<accession>A0A0G4ISN1</accession>
<protein>
    <recommendedName>
        <fullName evidence="7">Low temperature requirement protein A</fullName>
    </recommendedName>
</protein>
<evidence type="ECO:0000313" key="5">
    <source>
        <dbReference type="Proteomes" id="UP000039324"/>
    </source>
</evidence>
<dbReference type="Pfam" id="PF06772">
    <property type="entry name" value="LtrA"/>
    <property type="match status" value="1"/>
</dbReference>
<dbReference type="PANTHER" id="PTHR36840:SF1">
    <property type="entry name" value="BLL5714 PROTEIN"/>
    <property type="match status" value="1"/>
</dbReference>
<dbReference type="InterPro" id="IPR010640">
    <property type="entry name" value="Low_temperature_requirement_A"/>
</dbReference>
<feature type="transmembrane region" description="Helical" evidence="2">
    <location>
        <begin position="346"/>
        <end position="364"/>
    </location>
</feature>
<feature type="transmembrane region" description="Helical" evidence="2">
    <location>
        <begin position="175"/>
        <end position="192"/>
    </location>
</feature>
<feature type="transmembrane region" description="Helical" evidence="2">
    <location>
        <begin position="266"/>
        <end position="289"/>
    </location>
</feature>
<dbReference type="EMBL" id="OVEO01000003">
    <property type="protein sequence ID" value="SPQ95192.1"/>
    <property type="molecule type" value="Genomic_DNA"/>
</dbReference>
<dbReference type="AlphaFoldDB" id="A0A0G4ISN1"/>
<keyword evidence="4" id="KW-0496">Mitochondrion</keyword>
<feature type="region of interest" description="Disordered" evidence="1">
    <location>
        <begin position="1"/>
        <end position="22"/>
    </location>
</feature>
<keyword evidence="2" id="KW-0472">Membrane</keyword>
<dbReference type="Proteomes" id="UP000290189">
    <property type="component" value="Unassembled WGS sequence"/>
</dbReference>
<evidence type="ECO:0000313" key="3">
    <source>
        <dbReference type="EMBL" id="CEO98232.1"/>
    </source>
</evidence>
<dbReference type="EMBL" id="CDSF01000083">
    <property type="protein sequence ID" value="CEO98232.1"/>
    <property type="molecule type" value="Genomic_DNA"/>
</dbReference>
<feature type="transmembrane region" description="Helical" evidence="2">
    <location>
        <begin position="310"/>
        <end position="330"/>
    </location>
</feature>
<dbReference type="Proteomes" id="UP000039324">
    <property type="component" value="Unassembled WGS sequence"/>
</dbReference>
<feature type="transmembrane region" description="Helical" evidence="2">
    <location>
        <begin position="140"/>
        <end position="163"/>
    </location>
</feature>
<evidence type="ECO:0000256" key="2">
    <source>
        <dbReference type="SAM" id="Phobius"/>
    </source>
</evidence>
<feature type="transmembrane region" description="Helical" evidence="2">
    <location>
        <begin position="114"/>
        <end position="134"/>
    </location>
</feature>
<organism evidence="3 5">
    <name type="scientific">Plasmodiophora brassicae</name>
    <name type="common">Clubroot disease agent</name>
    <dbReference type="NCBI Taxonomy" id="37360"/>
    <lineage>
        <taxon>Eukaryota</taxon>
        <taxon>Sar</taxon>
        <taxon>Rhizaria</taxon>
        <taxon>Endomyxa</taxon>
        <taxon>Phytomyxea</taxon>
        <taxon>Plasmodiophorida</taxon>
        <taxon>Plasmodiophoridae</taxon>
        <taxon>Plasmodiophora</taxon>
    </lineage>
</organism>
<keyword evidence="2" id="KW-1133">Transmembrane helix</keyword>
<name>A0A0G4ISN1_PLABS</name>
<keyword evidence="2" id="KW-0812">Transmembrane</keyword>
<evidence type="ECO:0008006" key="7">
    <source>
        <dbReference type="Google" id="ProtNLM"/>
    </source>
</evidence>
<evidence type="ECO:0000313" key="4">
    <source>
        <dbReference type="EMBL" id="SPQ95192.1"/>
    </source>
</evidence>
<dbReference type="OrthoDB" id="191995at2759"/>
<dbReference type="PANTHER" id="PTHR36840">
    <property type="entry name" value="BLL5714 PROTEIN"/>
    <property type="match status" value="1"/>
</dbReference>
<dbReference type="OMA" id="PTIWIFR"/>
<evidence type="ECO:0000313" key="6">
    <source>
        <dbReference type="Proteomes" id="UP000290189"/>
    </source>
</evidence>
<geneLocation type="mitochondrion" evidence="4"/>
<reference evidence="4 6" key="2">
    <citation type="submission" date="2018-03" db="EMBL/GenBank/DDBJ databases">
        <authorList>
            <person name="Fogelqvist J."/>
        </authorList>
    </citation>
    <scope>NUCLEOTIDE SEQUENCE [LARGE SCALE GENOMIC DNA]</scope>
</reference>
<gene>
    <name evidence="3" type="ORF">PBRA_006346</name>
    <name evidence="4" type="ORF">PLBR_LOCUS2407</name>
</gene>
<evidence type="ECO:0000256" key="1">
    <source>
        <dbReference type="SAM" id="MobiDB-lite"/>
    </source>
</evidence>
<feature type="transmembrane region" description="Helical" evidence="2">
    <location>
        <begin position="240"/>
        <end position="260"/>
    </location>
</feature>
<reference evidence="3 5" key="1">
    <citation type="submission" date="2015-02" db="EMBL/GenBank/DDBJ databases">
        <authorList>
            <person name="Chooi Y.-H."/>
        </authorList>
    </citation>
    <scope>NUCLEOTIDE SEQUENCE [LARGE SCALE GENOMIC DNA]</scope>
    <source>
        <strain evidence="3">E3</strain>
    </source>
</reference>